<keyword evidence="1" id="KW-0812">Transmembrane</keyword>
<evidence type="ECO:0000313" key="3">
    <source>
        <dbReference type="Proteomes" id="UP000271683"/>
    </source>
</evidence>
<feature type="transmembrane region" description="Helical" evidence="1">
    <location>
        <begin position="6"/>
        <end position="26"/>
    </location>
</feature>
<keyword evidence="1" id="KW-1133">Transmembrane helix</keyword>
<organism evidence="2 3">
    <name type="scientific">Couchioplanes caeruleus</name>
    <dbReference type="NCBI Taxonomy" id="56438"/>
    <lineage>
        <taxon>Bacteria</taxon>
        <taxon>Bacillati</taxon>
        <taxon>Actinomycetota</taxon>
        <taxon>Actinomycetes</taxon>
        <taxon>Micromonosporales</taxon>
        <taxon>Micromonosporaceae</taxon>
        <taxon>Couchioplanes</taxon>
    </lineage>
</organism>
<evidence type="ECO:0000313" key="2">
    <source>
        <dbReference type="EMBL" id="ROP28217.1"/>
    </source>
</evidence>
<reference evidence="2 3" key="1">
    <citation type="submission" date="2018-11" db="EMBL/GenBank/DDBJ databases">
        <title>Sequencing the genomes of 1000 actinobacteria strains.</title>
        <authorList>
            <person name="Klenk H.-P."/>
        </authorList>
    </citation>
    <scope>NUCLEOTIDE SEQUENCE [LARGE SCALE GENOMIC DNA]</scope>
    <source>
        <strain evidence="2 3">DSM 43634</strain>
    </source>
</reference>
<dbReference type="EMBL" id="RJKL01000001">
    <property type="protein sequence ID" value="ROP28217.1"/>
    <property type="molecule type" value="Genomic_DNA"/>
</dbReference>
<sequence length="29" mass="3224">MSTEQWLMPRLRLAVIAVLAVVVLVAKCI</sequence>
<keyword evidence="1" id="KW-0472">Membrane</keyword>
<gene>
    <name evidence="2" type="ORF">EDD30_0938</name>
</gene>
<dbReference type="Proteomes" id="UP000271683">
    <property type="component" value="Unassembled WGS sequence"/>
</dbReference>
<dbReference type="AlphaFoldDB" id="A0A3N1GDB1"/>
<name>A0A3N1GDB1_9ACTN</name>
<comment type="caution">
    <text evidence="2">The sequence shown here is derived from an EMBL/GenBank/DDBJ whole genome shotgun (WGS) entry which is preliminary data.</text>
</comment>
<evidence type="ECO:0000256" key="1">
    <source>
        <dbReference type="SAM" id="Phobius"/>
    </source>
</evidence>
<accession>A0A3N1GDB1</accession>
<proteinExistence type="predicted"/>
<protein>
    <submittedName>
        <fullName evidence="2">Uncharacterized protein</fullName>
    </submittedName>
</protein>